<dbReference type="SUPFAM" id="SSF51182">
    <property type="entry name" value="RmlC-like cupins"/>
    <property type="match status" value="1"/>
</dbReference>
<reference evidence="1 2" key="1">
    <citation type="submission" date="2024-01" db="EMBL/GenBank/DDBJ databases">
        <title>Uliginosibacterium soil sp. nov.</title>
        <authorList>
            <person name="Lv Y."/>
        </authorList>
    </citation>
    <scope>NUCLEOTIDE SEQUENCE [LARGE SCALE GENOMIC DNA]</scope>
    <source>
        <strain evidence="1 2">H3</strain>
    </source>
</reference>
<evidence type="ECO:0000313" key="1">
    <source>
        <dbReference type="EMBL" id="MEC5384693.1"/>
    </source>
</evidence>
<evidence type="ECO:0000313" key="2">
    <source>
        <dbReference type="Proteomes" id="UP001331561"/>
    </source>
</evidence>
<comment type="caution">
    <text evidence="1">The sequence shown here is derived from an EMBL/GenBank/DDBJ whole genome shotgun (WGS) entry which is preliminary data.</text>
</comment>
<organism evidence="1 2">
    <name type="scientific">Uliginosibacterium silvisoli</name>
    <dbReference type="NCBI Taxonomy" id="3114758"/>
    <lineage>
        <taxon>Bacteria</taxon>
        <taxon>Pseudomonadati</taxon>
        <taxon>Pseudomonadota</taxon>
        <taxon>Betaproteobacteria</taxon>
        <taxon>Rhodocyclales</taxon>
        <taxon>Zoogloeaceae</taxon>
        <taxon>Uliginosibacterium</taxon>
    </lineage>
</organism>
<dbReference type="Proteomes" id="UP001331561">
    <property type="component" value="Unassembled WGS sequence"/>
</dbReference>
<gene>
    <name evidence="1" type="ORF">VVD49_03105</name>
</gene>
<accession>A0ABU6JYF1</accession>
<dbReference type="RefSeq" id="WP_327597664.1">
    <property type="nucleotide sequence ID" value="NZ_JAYXHS010000001.1"/>
</dbReference>
<dbReference type="EMBL" id="JAYXHS010000001">
    <property type="protein sequence ID" value="MEC5384693.1"/>
    <property type="molecule type" value="Genomic_DNA"/>
</dbReference>
<proteinExistence type="predicted"/>
<name>A0ABU6JYF1_9RHOO</name>
<evidence type="ECO:0008006" key="3">
    <source>
        <dbReference type="Google" id="ProtNLM"/>
    </source>
</evidence>
<keyword evidence="2" id="KW-1185">Reference proteome</keyword>
<protein>
    <recommendedName>
        <fullName evidence="3">Cupin domain-containing protein</fullName>
    </recommendedName>
</protein>
<sequence>MTDSATPTFKQVILFTDVDGRAKFREEEIALTEGNPNSRLSAQLAASGVVLRESPAGFRSQMHCTGKPQWVFILSGAMEIGLADGSTRRFNAGEHFYSADTLPEGETFNPEHHGHWSREVAGEPLVTLFVKG</sequence>
<dbReference type="InterPro" id="IPR011051">
    <property type="entry name" value="RmlC_Cupin_sf"/>
</dbReference>